<evidence type="ECO:0000256" key="5">
    <source>
        <dbReference type="ARBA" id="ARBA00023163"/>
    </source>
</evidence>
<dbReference type="CDD" id="cd00067">
    <property type="entry name" value="GAL4"/>
    <property type="match status" value="1"/>
</dbReference>
<sequence>MSLQTPVGIYHCGMCKAEYTRVDHLVRHVRGHTKQRPFVCTICSKGFGRQDLVKRHMLLHSEWDDLSPTTGDGKPRQTRRNGHRVHQACRLCAVSKLKCTDEKPCKRCLEKNLFCEYDQDSNVMDVEAGSASGAQPWARNDATLTEKDHQLDQTMRQGVTPDSNHGIAAADPQSAHVTAHQGNAMIELQNGILPDVLGGTMNIADLDEYITFDFNPVLDEVEFSFLNDSNVSPAEAPVPISPASNRSADSSTMGVGSEVYRMSTSLNGWAPDKDGISVMEHQNLILPIHVSPIRLPALSRFRSVFKKDLSGAMRDRILTMILRTSPRRTLDSIIGSFPSLETLQNLIHYALLHMTERQVVPFVHLPSFAINQQRPELLCALVAYGSVWSPSIVVRKFGYAVQEAVRMSVNQRLEEEPTAFRDLGIIQAFYIQLYLGYYSGVARKIETAEANSMLGTTMLRRGQMLRAELYQPPQAFLDVAGLSLREKWLRWVESEARKRLVYFAMAMDAHVSISRRINVLFPYAEIETPLPATSKLWEADTPTLWHEVLSREVVLSKEQALCLRSILRQPHAVEESYGLCDENSLAFIVFSGFWALIQEYRQMESILSKAQNDNDFVINSRYSELSTTLDQLKAELSDTHSLCPRTTIIQELISLHLNASFYDLSDYTGRRTAQDAQSAMPYVLRWYQSPQSRMALWHAGQIFKAVHLLDPETLVDIYAIALYQAAVILWLWGLMRKGQATSADPSATTVVMDGDESPAVLRFFKTPRGVPVLTGKAGRLIPLHEPAMVVDLVGDLVLEKWPSGRLPLTTEEVLRLMRGFSSISRDTARV</sequence>
<evidence type="ECO:0000256" key="2">
    <source>
        <dbReference type="ARBA" id="ARBA00022833"/>
    </source>
</evidence>
<dbReference type="InterPro" id="IPR013087">
    <property type="entry name" value="Znf_C2H2_type"/>
</dbReference>
<protein>
    <recommendedName>
        <fullName evidence="13">C6 transcription factor RegA</fullName>
    </recommendedName>
</protein>
<dbReference type="GeneID" id="27334995"/>
<dbReference type="GO" id="GO:0006351">
    <property type="term" value="P:DNA-templated transcription"/>
    <property type="evidence" value="ECO:0007669"/>
    <property type="project" value="InterPro"/>
</dbReference>
<dbReference type="InterPro" id="IPR007219">
    <property type="entry name" value="XnlR_reg_dom"/>
</dbReference>
<dbReference type="SMART" id="SM00066">
    <property type="entry name" value="GAL4"/>
    <property type="match status" value="1"/>
</dbReference>
<dbReference type="RefSeq" id="XP_016235341.1">
    <property type="nucleotide sequence ID" value="XM_016382239.1"/>
</dbReference>
<dbReference type="HOGENOM" id="CLU_003487_0_1_1"/>
<name>A0A0D2B8Z1_9EURO</name>
<dbReference type="Pfam" id="PF00096">
    <property type="entry name" value="zf-C2H2"/>
    <property type="match status" value="1"/>
</dbReference>
<evidence type="ECO:0000256" key="3">
    <source>
        <dbReference type="ARBA" id="ARBA00023015"/>
    </source>
</evidence>
<dbReference type="GO" id="GO:0003677">
    <property type="term" value="F:DNA binding"/>
    <property type="evidence" value="ECO:0007669"/>
    <property type="project" value="UniProtKB-KW"/>
</dbReference>
<dbReference type="OrthoDB" id="40579at2759"/>
<dbReference type="Gene3D" id="4.10.240.10">
    <property type="entry name" value="Zn(2)-C6 fungal-type DNA-binding domain"/>
    <property type="match status" value="1"/>
</dbReference>
<evidence type="ECO:0000256" key="1">
    <source>
        <dbReference type="ARBA" id="ARBA00022723"/>
    </source>
</evidence>
<evidence type="ECO:0000259" key="10">
    <source>
        <dbReference type="PROSITE" id="PS50157"/>
    </source>
</evidence>
<evidence type="ECO:0000256" key="6">
    <source>
        <dbReference type="ARBA" id="ARBA00023242"/>
    </source>
</evidence>
<keyword evidence="5" id="KW-0804">Transcription</keyword>
<keyword evidence="2" id="KW-0862">Zinc</keyword>
<keyword evidence="7" id="KW-0863">Zinc-finger</keyword>
<feature type="domain" description="Zn(2)-C6 fungal-type" evidence="9">
    <location>
        <begin position="88"/>
        <end position="117"/>
    </location>
</feature>
<keyword evidence="12" id="KW-1185">Reference proteome</keyword>
<dbReference type="InterPro" id="IPR036236">
    <property type="entry name" value="Znf_C2H2_sf"/>
</dbReference>
<dbReference type="Pfam" id="PF04082">
    <property type="entry name" value="Fungal_trans"/>
    <property type="match status" value="1"/>
</dbReference>
<feature type="region of interest" description="Disordered" evidence="8">
    <location>
        <begin position="156"/>
        <end position="175"/>
    </location>
</feature>
<dbReference type="EMBL" id="KN847496">
    <property type="protein sequence ID" value="KIW15125.1"/>
    <property type="molecule type" value="Genomic_DNA"/>
</dbReference>
<dbReference type="Proteomes" id="UP000053328">
    <property type="component" value="Unassembled WGS sequence"/>
</dbReference>
<dbReference type="Gene3D" id="3.30.160.60">
    <property type="entry name" value="Classic Zinc Finger"/>
    <property type="match status" value="1"/>
</dbReference>
<keyword evidence="4" id="KW-0238">DNA-binding</keyword>
<feature type="domain" description="C2H2-type" evidence="10">
    <location>
        <begin position="10"/>
        <end position="37"/>
    </location>
</feature>
<dbReference type="SMART" id="SM00355">
    <property type="entry name" value="ZnF_C2H2"/>
    <property type="match status" value="2"/>
</dbReference>
<dbReference type="GO" id="GO:0000981">
    <property type="term" value="F:DNA-binding transcription factor activity, RNA polymerase II-specific"/>
    <property type="evidence" value="ECO:0007669"/>
    <property type="project" value="InterPro"/>
</dbReference>
<evidence type="ECO:0000256" key="4">
    <source>
        <dbReference type="ARBA" id="ARBA00023125"/>
    </source>
</evidence>
<reference evidence="11 12" key="1">
    <citation type="submission" date="2015-01" db="EMBL/GenBank/DDBJ databases">
        <title>The Genome Sequence of Exophiala spinifera CBS89968.</title>
        <authorList>
            <consortium name="The Broad Institute Genomics Platform"/>
            <person name="Cuomo C."/>
            <person name="de Hoog S."/>
            <person name="Gorbushina A."/>
            <person name="Stielow B."/>
            <person name="Teixiera M."/>
            <person name="Abouelleil A."/>
            <person name="Chapman S.B."/>
            <person name="Priest M."/>
            <person name="Young S.K."/>
            <person name="Wortman J."/>
            <person name="Nusbaum C."/>
            <person name="Birren B."/>
        </authorList>
    </citation>
    <scope>NUCLEOTIDE SEQUENCE [LARGE SCALE GENOMIC DNA]</scope>
    <source>
        <strain evidence="11 12">CBS 89968</strain>
    </source>
</reference>
<organism evidence="11 12">
    <name type="scientific">Exophiala spinifera</name>
    <dbReference type="NCBI Taxonomy" id="91928"/>
    <lineage>
        <taxon>Eukaryota</taxon>
        <taxon>Fungi</taxon>
        <taxon>Dikarya</taxon>
        <taxon>Ascomycota</taxon>
        <taxon>Pezizomycotina</taxon>
        <taxon>Eurotiomycetes</taxon>
        <taxon>Chaetothyriomycetidae</taxon>
        <taxon>Chaetothyriales</taxon>
        <taxon>Herpotrichiellaceae</taxon>
        <taxon>Exophiala</taxon>
    </lineage>
</organism>
<proteinExistence type="predicted"/>
<evidence type="ECO:0000256" key="7">
    <source>
        <dbReference type="PROSITE-ProRule" id="PRU00042"/>
    </source>
</evidence>
<feature type="domain" description="C2H2-type" evidence="10">
    <location>
        <begin position="38"/>
        <end position="65"/>
    </location>
</feature>
<keyword evidence="1" id="KW-0479">Metal-binding</keyword>
<evidence type="ECO:0000259" key="9">
    <source>
        <dbReference type="PROSITE" id="PS50048"/>
    </source>
</evidence>
<dbReference type="PANTHER" id="PTHR47660">
    <property type="entry name" value="TRANSCRIPTION FACTOR WITH C2H2 AND ZN(2)-CYS(6) DNA BINDING DOMAIN (EUROFUNG)-RELATED-RELATED"/>
    <property type="match status" value="1"/>
</dbReference>
<dbReference type="STRING" id="91928.A0A0D2B8Z1"/>
<keyword evidence="3" id="KW-0805">Transcription regulation</keyword>
<dbReference type="PROSITE" id="PS50157">
    <property type="entry name" value="ZINC_FINGER_C2H2_2"/>
    <property type="match status" value="2"/>
</dbReference>
<dbReference type="PROSITE" id="PS00028">
    <property type="entry name" value="ZINC_FINGER_C2H2_1"/>
    <property type="match status" value="2"/>
</dbReference>
<evidence type="ECO:0000313" key="12">
    <source>
        <dbReference type="Proteomes" id="UP000053328"/>
    </source>
</evidence>
<gene>
    <name evidence="11" type="ORF">PV08_07912</name>
</gene>
<dbReference type="SUPFAM" id="SSF57667">
    <property type="entry name" value="beta-beta-alpha zinc fingers"/>
    <property type="match status" value="1"/>
</dbReference>
<keyword evidence="6" id="KW-0539">Nucleus</keyword>
<dbReference type="Pfam" id="PF00172">
    <property type="entry name" value="Zn_clus"/>
    <property type="match status" value="1"/>
</dbReference>
<dbReference type="SUPFAM" id="SSF57701">
    <property type="entry name" value="Zn2/Cys6 DNA-binding domain"/>
    <property type="match status" value="1"/>
</dbReference>
<dbReference type="VEuPathDB" id="FungiDB:PV08_07912"/>
<dbReference type="CDD" id="cd12148">
    <property type="entry name" value="fungal_TF_MHR"/>
    <property type="match status" value="1"/>
</dbReference>
<evidence type="ECO:0000313" key="11">
    <source>
        <dbReference type="EMBL" id="KIW15125.1"/>
    </source>
</evidence>
<dbReference type="GO" id="GO:0008270">
    <property type="term" value="F:zinc ion binding"/>
    <property type="evidence" value="ECO:0007669"/>
    <property type="project" value="UniProtKB-KW"/>
</dbReference>
<dbReference type="PANTHER" id="PTHR47660:SF2">
    <property type="entry name" value="TRANSCRIPTION FACTOR WITH C2H2 AND ZN(2)-CYS(6) DNA BINDING DOMAIN (EUROFUNG)"/>
    <property type="match status" value="1"/>
</dbReference>
<dbReference type="InterPro" id="IPR001138">
    <property type="entry name" value="Zn2Cys6_DnaBD"/>
</dbReference>
<dbReference type="AlphaFoldDB" id="A0A0D2B8Z1"/>
<dbReference type="PROSITE" id="PS00463">
    <property type="entry name" value="ZN2_CY6_FUNGAL_1"/>
    <property type="match status" value="1"/>
</dbReference>
<dbReference type="PROSITE" id="PS50048">
    <property type="entry name" value="ZN2_CY6_FUNGAL_2"/>
    <property type="match status" value="1"/>
</dbReference>
<dbReference type="InterPro" id="IPR036864">
    <property type="entry name" value="Zn2-C6_fun-type_DNA-bd_sf"/>
</dbReference>
<evidence type="ECO:0000256" key="8">
    <source>
        <dbReference type="SAM" id="MobiDB-lite"/>
    </source>
</evidence>
<accession>A0A0D2B8Z1</accession>
<evidence type="ECO:0008006" key="13">
    <source>
        <dbReference type="Google" id="ProtNLM"/>
    </source>
</evidence>